<organism evidence="2 3">
    <name type="scientific">Aphanomyces euteiches</name>
    <dbReference type="NCBI Taxonomy" id="100861"/>
    <lineage>
        <taxon>Eukaryota</taxon>
        <taxon>Sar</taxon>
        <taxon>Stramenopiles</taxon>
        <taxon>Oomycota</taxon>
        <taxon>Saprolegniomycetes</taxon>
        <taxon>Saprolegniales</taxon>
        <taxon>Verrucalvaceae</taxon>
        <taxon>Aphanomyces</taxon>
    </lineage>
</organism>
<evidence type="ECO:0000313" key="3">
    <source>
        <dbReference type="Proteomes" id="UP000481153"/>
    </source>
</evidence>
<name>A0A6G0X5J9_9STRA</name>
<accession>A0A6G0X5J9</accession>
<evidence type="ECO:0000313" key="2">
    <source>
        <dbReference type="EMBL" id="KAF0735265.1"/>
    </source>
</evidence>
<keyword evidence="3" id="KW-1185">Reference proteome</keyword>
<evidence type="ECO:0000256" key="1">
    <source>
        <dbReference type="SAM" id="SignalP"/>
    </source>
</evidence>
<dbReference type="EMBL" id="VJMJ01000100">
    <property type="protein sequence ID" value="KAF0735265.1"/>
    <property type="molecule type" value="Genomic_DNA"/>
</dbReference>
<keyword evidence="1" id="KW-0732">Signal</keyword>
<dbReference type="AlphaFoldDB" id="A0A6G0X5J9"/>
<dbReference type="Proteomes" id="UP000481153">
    <property type="component" value="Unassembled WGS sequence"/>
</dbReference>
<proteinExistence type="predicted"/>
<comment type="caution">
    <text evidence="2">The sequence shown here is derived from an EMBL/GenBank/DDBJ whole genome shotgun (WGS) entry which is preliminary data.</text>
</comment>
<feature type="chain" id="PRO_5026354218" evidence="1">
    <location>
        <begin position="20"/>
        <end position="621"/>
    </location>
</feature>
<protein>
    <submittedName>
        <fullName evidence="2">Uncharacterized protein</fullName>
    </submittedName>
</protein>
<feature type="signal peptide" evidence="1">
    <location>
        <begin position="1"/>
        <end position="19"/>
    </location>
</feature>
<reference evidence="2 3" key="1">
    <citation type="submission" date="2019-07" db="EMBL/GenBank/DDBJ databases">
        <title>Genomics analysis of Aphanomyces spp. identifies a new class of oomycete effector associated with host adaptation.</title>
        <authorList>
            <person name="Gaulin E."/>
        </authorList>
    </citation>
    <scope>NUCLEOTIDE SEQUENCE [LARGE SCALE GENOMIC DNA]</scope>
    <source>
        <strain evidence="2 3">ATCC 201684</strain>
    </source>
</reference>
<dbReference type="VEuPathDB" id="FungiDB:AeMF1_015505"/>
<sequence length="621" mass="68999">MMLPQRLLVPLALAVAVFANYYKPTPAPAPAPGYSSGYDDYDDDDYSPPSLPPPNKVRFKAPFKAFDPNHHTAVFAHFRSCASVCTKNDDYTPYASNSDAWAALAAIGSYSACVSSCVAHEILQLVTYYKSTYAKLLDITENQLRLARGYIAGTTDFDLIGNRTHVGYSCCLPDYYFVPWSKITIPVPIYFQDQARYVPEAPLDESPSSTSAPAYVRADTYLKYCNNVGDGDDDNVDWNAIDDGNGIGGLKISCDHDLVAYLTEMKQGLGQSILHPYYAQSVPDGACTKRANCNVNLKPNPKGVSLPPYVCVAEKTLAYYASNRGLFSENKEDDASYLTELVYKEVNSDTGNCDPLTFLSNPSDNSTWLTITFKKISSKHIDVYTVINLPRSNYDYYCDLSYNVSITKLPNSTDLTCLRYIDTAEYWSIWGKYYYHHGAVEYCNAKQYVNHLQFHATYTGTCEGYEDVVDVQTLKQQYITGSAQVPGRPYWDETYSIACLYRIFSLKCDCMQAVLNCYTQYAHYSGIVGKTLGRATSILCGFVLCQKESVYKLFMNAQGLSHTQILAEVLLQATGQLESSAWNPASTAFLSFAAGMLAFVAAKQLTPRAKSTMEDGYANLI</sequence>
<gene>
    <name evidence="2" type="ORF">Ae201684_008180</name>
</gene>